<dbReference type="OrthoDB" id="4097086at2759"/>
<feature type="coiled-coil region" evidence="1">
    <location>
        <begin position="79"/>
        <end position="113"/>
    </location>
</feature>
<feature type="compositionally biased region" description="Polar residues" evidence="2">
    <location>
        <begin position="208"/>
        <end position="217"/>
    </location>
</feature>
<evidence type="ECO:0000259" key="3">
    <source>
        <dbReference type="Pfam" id="PF13257"/>
    </source>
</evidence>
<dbReference type="InterPro" id="IPR025122">
    <property type="entry name" value="DUF4048"/>
</dbReference>
<feature type="compositionally biased region" description="Polar residues" evidence="2">
    <location>
        <begin position="178"/>
        <end position="191"/>
    </location>
</feature>
<dbReference type="EMBL" id="KN832878">
    <property type="protein sequence ID" value="KIM99559.1"/>
    <property type="molecule type" value="Genomic_DNA"/>
</dbReference>
<feature type="region of interest" description="Disordered" evidence="2">
    <location>
        <begin position="259"/>
        <end position="314"/>
    </location>
</feature>
<gene>
    <name evidence="4" type="ORF">OIDMADRAFT_94507</name>
</gene>
<dbReference type="Proteomes" id="UP000054321">
    <property type="component" value="Unassembled WGS sequence"/>
</dbReference>
<keyword evidence="1" id="KW-0175">Coiled coil</keyword>
<dbReference type="AlphaFoldDB" id="A0A0C3H8H1"/>
<dbReference type="STRING" id="913774.A0A0C3H8H1"/>
<reference evidence="4 5" key="1">
    <citation type="submission" date="2014-04" db="EMBL/GenBank/DDBJ databases">
        <authorList>
            <consortium name="DOE Joint Genome Institute"/>
            <person name="Kuo A."/>
            <person name="Martino E."/>
            <person name="Perotto S."/>
            <person name="Kohler A."/>
            <person name="Nagy L.G."/>
            <person name="Floudas D."/>
            <person name="Copeland A."/>
            <person name="Barry K.W."/>
            <person name="Cichocki N."/>
            <person name="Veneault-Fourrey C."/>
            <person name="LaButti K."/>
            <person name="Lindquist E.A."/>
            <person name="Lipzen A."/>
            <person name="Lundell T."/>
            <person name="Morin E."/>
            <person name="Murat C."/>
            <person name="Sun H."/>
            <person name="Tunlid A."/>
            <person name="Henrissat B."/>
            <person name="Grigoriev I.V."/>
            <person name="Hibbett D.S."/>
            <person name="Martin F."/>
            <person name="Nordberg H.P."/>
            <person name="Cantor M.N."/>
            <person name="Hua S.X."/>
        </authorList>
    </citation>
    <scope>NUCLEOTIDE SEQUENCE [LARGE SCALE GENOMIC DNA]</scope>
    <source>
        <strain evidence="4 5">Zn</strain>
    </source>
</reference>
<accession>A0A0C3H8H1</accession>
<evidence type="ECO:0000313" key="5">
    <source>
        <dbReference type="Proteomes" id="UP000054321"/>
    </source>
</evidence>
<protein>
    <recommendedName>
        <fullName evidence="3">DUF4048 domain-containing protein</fullName>
    </recommendedName>
</protein>
<proteinExistence type="predicted"/>
<reference evidence="5" key="2">
    <citation type="submission" date="2015-01" db="EMBL/GenBank/DDBJ databases">
        <title>Evolutionary Origins and Diversification of the Mycorrhizal Mutualists.</title>
        <authorList>
            <consortium name="DOE Joint Genome Institute"/>
            <consortium name="Mycorrhizal Genomics Consortium"/>
            <person name="Kohler A."/>
            <person name="Kuo A."/>
            <person name="Nagy L.G."/>
            <person name="Floudas D."/>
            <person name="Copeland A."/>
            <person name="Barry K.W."/>
            <person name="Cichocki N."/>
            <person name="Veneault-Fourrey C."/>
            <person name="LaButti K."/>
            <person name="Lindquist E.A."/>
            <person name="Lipzen A."/>
            <person name="Lundell T."/>
            <person name="Morin E."/>
            <person name="Murat C."/>
            <person name="Riley R."/>
            <person name="Ohm R."/>
            <person name="Sun H."/>
            <person name="Tunlid A."/>
            <person name="Henrissat B."/>
            <person name="Grigoriev I.V."/>
            <person name="Hibbett D.S."/>
            <person name="Martin F."/>
        </authorList>
    </citation>
    <scope>NUCLEOTIDE SEQUENCE [LARGE SCALE GENOMIC DNA]</scope>
    <source>
        <strain evidence="5">Zn</strain>
    </source>
</reference>
<dbReference type="HOGENOM" id="CLU_016967_2_1_1"/>
<evidence type="ECO:0000256" key="2">
    <source>
        <dbReference type="SAM" id="MobiDB-lite"/>
    </source>
</evidence>
<feature type="compositionally biased region" description="Pro residues" evidence="2">
    <location>
        <begin position="57"/>
        <end position="69"/>
    </location>
</feature>
<feature type="domain" description="DUF4048" evidence="3">
    <location>
        <begin position="236"/>
        <end position="289"/>
    </location>
</feature>
<feature type="region of interest" description="Disordered" evidence="2">
    <location>
        <begin position="178"/>
        <end position="217"/>
    </location>
</feature>
<evidence type="ECO:0000256" key="1">
    <source>
        <dbReference type="SAM" id="Coils"/>
    </source>
</evidence>
<keyword evidence="5" id="KW-1185">Reference proteome</keyword>
<feature type="non-terminal residue" evidence="4">
    <location>
        <position position="448"/>
    </location>
</feature>
<name>A0A0C3H8H1_OIDMZ</name>
<feature type="compositionally biased region" description="Polar residues" evidence="2">
    <location>
        <begin position="286"/>
        <end position="314"/>
    </location>
</feature>
<feature type="region of interest" description="Disordered" evidence="2">
    <location>
        <begin position="133"/>
        <end position="152"/>
    </location>
</feature>
<evidence type="ECO:0000313" key="4">
    <source>
        <dbReference type="EMBL" id="KIM99559.1"/>
    </source>
</evidence>
<sequence length="448" mass="49085">NEPQFPMAEVPRRTARHTRAQSYNPRRPNRLSLSFPVAASNSGSERPTPTSTNPSPSRTPAPDSVPPSPNDSNSFLVAIAGQERRVLELKEELQKAEAELATLKLQWAAHERAKKRAEIRHIQPLQPLQSVVTEGGRRGEEVSGPTRQSAELERRKALLSNIPREPRRKVITGGHTRTLSLLSPDRSNYTQPFPPVQESAAESREPPCSTTMPDTSKGITKIRSRHSYQGGVTDNAKQIAVDMKAGLWTFLEDLRQATVGDEPITGKSNRTGGDSPRSGPKRKGSPGNQLKTEVDQTTQLQKGNISPRTWDSLTGSSSVLLDAGGTYYLDASRQGSKSAAATKEDVAKLFPPDADELDDSWGEWDSPAPVSPRWSGSTELSGPSTPATTNTENRSVKILDHITDDAAVLSKRDEIQWPALENLTPSNLKRTVSTIMKEWEKSLTPTEE</sequence>
<feature type="region of interest" description="Disordered" evidence="2">
    <location>
        <begin position="351"/>
        <end position="394"/>
    </location>
</feature>
<feature type="non-terminal residue" evidence="4">
    <location>
        <position position="1"/>
    </location>
</feature>
<feature type="compositionally biased region" description="Acidic residues" evidence="2">
    <location>
        <begin position="353"/>
        <end position="362"/>
    </location>
</feature>
<feature type="compositionally biased region" description="Low complexity" evidence="2">
    <location>
        <begin position="44"/>
        <end position="56"/>
    </location>
</feature>
<dbReference type="Pfam" id="PF13257">
    <property type="entry name" value="DUF4048"/>
    <property type="match status" value="1"/>
</dbReference>
<dbReference type="InParanoid" id="A0A0C3H8H1"/>
<organism evidence="4 5">
    <name type="scientific">Oidiodendron maius (strain Zn)</name>
    <dbReference type="NCBI Taxonomy" id="913774"/>
    <lineage>
        <taxon>Eukaryota</taxon>
        <taxon>Fungi</taxon>
        <taxon>Dikarya</taxon>
        <taxon>Ascomycota</taxon>
        <taxon>Pezizomycotina</taxon>
        <taxon>Leotiomycetes</taxon>
        <taxon>Leotiomycetes incertae sedis</taxon>
        <taxon>Myxotrichaceae</taxon>
        <taxon>Oidiodendron</taxon>
    </lineage>
</organism>
<feature type="compositionally biased region" description="Polar residues" evidence="2">
    <location>
        <begin position="374"/>
        <end position="393"/>
    </location>
</feature>
<feature type="region of interest" description="Disordered" evidence="2">
    <location>
        <begin position="1"/>
        <end position="74"/>
    </location>
</feature>